<evidence type="ECO:0000313" key="3">
    <source>
        <dbReference type="Proteomes" id="UP001595867"/>
    </source>
</evidence>
<reference evidence="3" key="1">
    <citation type="journal article" date="2019" name="Int. J. Syst. Evol. Microbiol.">
        <title>The Global Catalogue of Microorganisms (GCM) 10K type strain sequencing project: providing services to taxonomists for standard genome sequencing and annotation.</title>
        <authorList>
            <consortium name="The Broad Institute Genomics Platform"/>
            <consortium name="The Broad Institute Genome Sequencing Center for Infectious Disease"/>
            <person name="Wu L."/>
            <person name="Ma J."/>
        </authorList>
    </citation>
    <scope>NUCLEOTIDE SEQUENCE [LARGE SCALE GENOMIC DNA]</scope>
    <source>
        <strain evidence="3">TBRC 5832</strain>
    </source>
</reference>
<sequence length="296" mass="33683">MPAITWIQQMLAFYSRLTDRDLHILQLLDEHRVLTTDQIARLHFTALRTCQIRLRDLQHLGLLERFRYARTGGGDDPWHWTLGLYGARFMAGTLGRPIPTEHAHRDQLLRLTGYVNLRHLRETNEFGVRLAHRARTDPQTRLPRWWSERTTAARFRGIHPDAHGMWQASGHLVGWFLECDMGTESQPRLAAKLTAYENLARTDGPTYPVLFWLPGTVREANLHQTLLRQRPPVPVATATHDTDPAGPVWLTVGARKRVPLADLPSNHGRPVAGNPNWADGELDLSRPDSPGQDDLS</sequence>
<dbReference type="InterPro" id="IPR025855">
    <property type="entry name" value="Replic_Relax"/>
</dbReference>
<dbReference type="RefSeq" id="WP_378072776.1">
    <property type="nucleotide sequence ID" value="NZ_JBHSBL010000029.1"/>
</dbReference>
<dbReference type="Pfam" id="PF13814">
    <property type="entry name" value="Replic_Relax"/>
    <property type="match status" value="1"/>
</dbReference>
<comment type="caution">
    <text evidence="2">The sequence shown here is derived from an EMBL/GenBank/DDBJ whole genome shotgun (WGS) entry which is preliminary data.</text>
</comment>
<organism evidence="2 3">
    <name type="scientific">Actinoplanes subglobosus</name>
    <dbReference type="NCBI Taxonomy" id="1547892"/>
    <lineage>
        <taxon>Bacteria</taxon>
        <taxon>Bacillati</taxon>
        <taxon>Actinomycetota</taxon>
        <taxon>Actinomycetes</taxon>
        <taxon>Micromonosporales</taxon>
        <taxon>Micromonosporaceae</taxon>
        <taxon>Actinoplanes</taxon>
    </lineage>
</organism>
<gene>
    <name evidence="2" type="ORF">ACFO0C_43805</name>
</gene>
<protein>
    <submittedName>
        <fullName evidence="2">Replication-relaxation family protein</fullName>
    </submittedName>
</protein>
<accession>A0ABV8J957</accession>
<name>A0ABV8J957_9ACTN</name>
<keyword evidence="3" id="KW-1185">Reference proteome</keyword>
<dbReference type="SUPFAM" id="SSF46785">
    <property type="entry name" value="Winged helix' DNA-binding domain"/>
    <property type="match status" value="1"/>
</dbReference>
<proteinExistence type="predicted"/>
<dbReference type="EMBL" id="JBHSBL010000029">
    <property type="protein sequence ID" value="MFC4071903.1"/>
    <property type="molecule type" value="Genomic_DNA"/>
</dbReference>
<dbReference type="InterPro" id="IPR036390">
    <property type="entry name" value="WH_DNA-bd_sf"/>
</dbReference>
<dbReference type="Proteomes" id="UP001595867">
    <property type="component" value="Unassembled WGS sequence"/>
</dbReference>
<evidence type="ECO:0000313" key="2">
    <source>
        <dbReference type="EMBL" id="MFC4071903.1"/>
    </source>
</evidence>
<evidence type="ECO:0000256" key="1">
    <source>
        <dbReference type="SAM" id="MobiDB-lite"/>
    </source>
</evidence>
<feature type="region of interest" description="Disordered" evidence="1">
    <location>
        <begin position="261"/>
        <end position="296"/>
    </location>
</feature>